<keyword evidence="5" id="KW-0520">NAD</keyword>
<dbReference type="OrthoDB" id="9775180at2"/>
<dbReference type="GO" id="GO:0005886">
    <property type="term" value="C:plasma membrane"/>
    <property type="evidence" value="ECO:0007669"/>
    <property type="project" value="InterPro"/>
</dbReference>
<keyword evidence="10" id="KW-1185">Reference proteome</keyword>
<dbReference type="PANTHER" id="PTHR43833:SF5">
    <property type="entry name" value="TRK SYSTEM POTASSIUM UPTAKE PROTEIN TRKA"/>
    <property type="match status" value="1"/>
</dbReference>
<keyword evidence="4" id="KW-0630">Potassium</keyword>
<dbReference type="SUPFAM" id="SSF51735">
    <property type="entry name" value="NAD(P)-binding Rossmann-fold domains"/>
    <property type="match status" value="2"/>
</dbReference>
<dbReference type="InterPro" id="IPR036721">
    <property type="entry name" value="RCK_C_sf"/>
</dbReference>
<accession>A0A399R945</accession>
<evidence type="ECO:0000256" key="3">
    <source>
        <dbReference type="ARBA" id="ARBA00022538"/>
    </source>
</evidence>
<dbReference type="PROSITE" id="PS51202">
    <property type="entry name" value="RCK_C"/>
    <property type="match status" value="2"/>
</dbReference>
<evidence type="ECO:0000259" key="8">
    <source>
        <dbReference type="PROSITE" id="PS51202"/>
    </source>
</evidence>
<dbReference type="Pfam" id="PF02080">
    <property type="entry name" value="TrkA_C"/>
    <property type="match status" value="1"/>
</dbReference>
<evidence type="ECO:0000313" key="10">
    <source>
        <dbReference type="Proteomes" id="UP000265431"/>
    </source>
</evidence>
<dbReference type="Gene3D" id="3.30.70.1450">
    <property type="entry name" value="Regulator of K+ conductance, C-terminal domain"/>
    <property type="match status" value="2"/>
</dbReference>
<organism evidence="9 10">
    <name type="scientific">Henriciella barbarensis</name>
    <dbReference type="NCBI Taxonomy" id="86342"/>
    <lineage>
        <taxon>Bacteria</taxon>
        <taxon>Pseudomonadati</taxon>
        <taxon>Pseudomonadota</taxon>
        <taxon>Alphaproteobacteria</taxon>
        <taxon>Hyphomonadales</taxon>
        <taxon>Hyphomonadaceae</taxon>
        <taxon>Henriciella</taxon>
    </lineage>
</organism>
<dbReference type="RefSeq" id="WP_119378044.1">
    <property type="nucleotide sequence ID" value="NZ_QWGB01000003.1"/>
</dbReference>
<keyword evidence="3" id="KW-0633">Potassium transport</keyword>
<dbReference type="PROSITE" id="PS51201">
    <property type="entry name" value="RCK_N"/>
    <property type="match status" value="2"/>
</dbReference>
<feature type="domain" description="RCK N-terminal" evidence="7">
    <location>
        <begin position="233"/>
        <end position="351"/>
    </location>
</feature>
<dbReference type="NCBIfam" id="NF007031">
    <property type="entry name" value="PRK09496.1-2"/>
    <property type="match status" value="1"/>
</dbReference>
<evidence type="ECO:0000313" key="9">
    <source>
        <dbReference type="EMBL" id="RIJ26192.1"/>
    </source>
</evidence>
<dbReference type="NCBIfam" id="NF007039">
    <property type="entry name" value="PRK09496.3-2"/>
    <property type="match status" value="1"/>
</dbReference>
<keyword evidence="2" id="KW-0813">Transport</keyword>
<evidence type="ECO:0000256" key="5">
    <source>
        <dbReference type="ARBA" id="ARBA00023027"/>
    </source>
</evidence>
<name>A0A399R945_9PROT</name>
<dbReference type="PANTHER" id="PTHR43833">
    <property type="entry name" value="POTASSIUM CHANNEL PROTEIN 2-RELATED-RELATED"/>
    <property type="match status" value="1"/>
</dbReference>
<dbReference type="InterPro" id="IPR036291">
    <property type="entry name" value="NAD(P)-bd_dom_sf"/>
</dbReference>
<protein>
    <recommendedName>
        <fullName evidence="1">Trk system potassium uptake protein TrkA</fullName>
    </recommendedName>
</protein>
<keyword evidence="6" id="KW-0406">Ion transport</keyword>
<dbReference type="Pfam" id="PF02254">
    <property type="entry name" value="TrkA_N"/>
    <property type="match status" value="2"/>
</dbReference>
<dbReference type="NCBIfam" id="NF007032">
    <property type="entry name" value="PRK09496.1-4"/>
    <property type="match status" value="1"/>
</dbReference>
<dbReference type="InterPro" id="IPR006036">
    <property type="entry name" value="K_uptake_TrkA"/>
</dbReference>
<dbReference type="Gene3D" id="3.40.50.720">
    <property type="entry name" value="NAD(P)-binding Rossmann-like Domain"/>
    <property type="match status" value="2"/>
</dbReference>
<dbReference type="EMBL" id="QWGB01000003">
    <property type="protein sequence ID" value="RIJ26192.1"/>
    <property type="molecule type" value="Genomic_DNA"/>
</dbReference>
<reference evidence="9 10" key="1">
    <citation type="submission" date="2018-08" db="EMBL/GenBank/DDBJ databases">
        <title>Henriciella mobilis sp. nov., isolated from seawater.</title>
        <authorList>
            <person name="Cheng H."/>
            <person name="Wu Y.-H."/>
            <person name="Xu X.-W."/>
            <person name="Guo L.-L."/>
        </authorList>
    </citation>
    <scope>NUCLEOTIDE SEQUENCE [LARGE SCALE GENOMIC DNA]</scope>
    <source>
        <strain evidence="9 10">CCUG66934</strain>
    </source>
</reference>
<gene>
    <name evidence="9" type="primary">trkA</name>
    <name evidence="9" type="ORF">D1224_00815</name>
</gene>
<dbReference type="InterPro" id="IPR003148">
    <property type="entry name" value="RCK_N"/>
</dbReference>
<dbReference type="SUPFAM" id="SSF116726">
    <property type="entry name" value="TrkA C-terminal domain-like"/>
    <property type="match status" value="2"/>
</dbReference>
<dbReference type="AlphaFoldDB" id="A0A399R945"/>
<comment type="caution">
    <text evidence="9">The sequence shown here is derived from an EMBL/GenBank/DDBJ whole genome shotgun (WGS) entry which is preliminary data.</text>
</comment>
<dbReference type="Proteomes" id="UP000265431">
    <property type="component" value="Unassembled WGS sequence"/>
</dbReference>
<feature type="domain" description="RCK C-terminal" evidence="8">
    <location>
        <begin position="371"/>
        <end position="452"/>
    </location>
</feature>
<proteinExistence type="predicted"/>
<dbReference type="GO" id="GO:0015079">
    <property type="term" value="F:potassium ion transmembrane transporter activity"/>
    <property type="evidence" value="ECO:0007669"/>
    <property type="project" value="InterPro"/>
</dbReference>
<evidence type="ECO:0000256" key="4">
    <source>
        <dbReference type="ARBA" id="ARBA00022958"/>
    </source>
</evidence>
<evidence type="ECO:0000256" key="6">
    <source>
        <dbReference type="ARBA" id="ARBA00023065"/>
    </source>
</evidence>
<feature type="domain" description="RCK N-terminal" evidence="7">
    <location>
        <begin position="1"/>
        <end position="124"/>
    </location>
</feature>
<sequence length="457" mass="49570">MRVIICGAGRVGQGIARRLAIENHDIVMIDQDTKLIDVVQTELDVRGVVGHAGHPEVLEAAGGNDCDMIIAVTYSDEINMVICQVADTLFNIPNKIARIRAQQYLQFGYRQLFSREGLGIDLVISPEIEVGDAILQRFSTPGAIMSVNFGRGDVQLVAIEVLDDSPVLDTALDQIQGLFPSLSARIVGINRAGHVFAPRGNDQLKTGDTAYVAVLKSHSHRLNSIFNRPEPEMRRVVIVGGGNVGLYVAKGLEKQTGVRVRVIESEIERAERAAAELSRTIVIHGDGLTRYILEESDAPTADLVIATTHDDKTNILISKLAKQMGAKRALALVNAPELAGLAREMKLDAVLDPRALTVSRVLMKMRRGRILALQSLEDGAAEIAEGVTLDTSPLIGKSLGYDDLPKGITAAAVLRDGEVIFASSEVTVRANDHALLFYEGSMTSKVEQFFRVSADFF</sequence>
<feature type="domain" description="RCK C-terminal" evidence="8">
    <location>
        <begin position="144"/>
        <end position="228"/>
    </location>
</feature>
<evidence type="ECO:0000256" key="1">
    <source>
        <dbReference type="ARBA" id="ARBA00017378"/>
    </source>
</evidence>
<evidence type="ECO:0000256" key="2">
    <source>
        <dbReference type="ARBA" id="ARBA00022448"/>
    </source>
</evidence>
<evidence type="ECO:0000259" key="7">
    <source>
        <dbReference type="PROSITE" id="PS51201"/>
    </source>
</evidence>
<dbReference type="PRINTS" id="PR00335">
    <property type="entry name" value="KUPTAKETRKA"/>
</dbReference>
<dbReference type="InterPro" id="IPR050721">
    <property type="entry name" value="Trk_Ktr_HKT_K-transport"/>
</dbReference>
<dbReference type="InterPro" id="IPR006037">
    <property type="entry name" value="RCK_C"/>
</dbReference>